<dbReference type="FunFam" id="3.40.720.10:FF:000041">
    <property type="entry name" value="GPI ethanolamine phosphate transferase 3"/>
    <property type="match status" value="1"/>
</dbReference>
<name>A0A8S1CMN1_9INSE</name>
<evidence type="ECO:0000313" key="14">
    <source>
        <dbReference type="EMBL" id="CAB3369585.1"/>
    </source>
</evidence>
<dbReference type="Pfam" id="PF01663">
    <property type="entry name" value="Phosphodiest"/>
    <property type="match status" value="1"/>
</dbReference>
<feature type="transmembrane region" description="Helical" evidence="13">
    <location>
        <begin position="895"/>
        <end position="914"/>
    </location>
</feature>
<dbReference type="PANTHER" id="PTHR23071:SF1">
    <property type="entry name" value="GPI ETHANOLAMINE PHOSPHATE TRANSFERASE 3"/>
    <property type="match status" value="1"/>
</dbReference>
<evidence type="ECO:0000313" key="15">
    <source>
        <dbReference type="Proteomes" id="UP000494165"/>
    </source>
</evidence>
<protein>
    <recommendedName>
        <fullName evidence="12">GPI ethanolamine phosphate transferase 3, catalytic subunit</fullName>
    </recommendedName>
    <alternativeName>
        <fullName evidence="11">Phosphatidylinositol-glycan biosynthesis class O protein</fullName>
    </alternativeName>
</protein>
<dbReference type="PANTHER" id="PTHR23071">
    <property type="entry name" value="PHOSPHATIDYLINOSITOL GLYCAN"/>
    <property type="match status" value="1"/>
</dbReference>
<feature type="transmembrane region" description="Helical" evidence="13">
    <location>
        <begin position="495"/>
        <end position="512"/>
    </location>
</feature>
<evidence type="ECO:0000256" key="1">
    <source>
        <dbReference type="ARBA" id="ARBA00004477"/>
    </source>
</evidence>
<keyword evidence="4" id="KW-0337">GPI-anchor biosynthesis</keyword>
<evidence type="ECO:0000256" key="11">
    <source>
        <dbReference type="ARBA" id="ARBA00079084"/>
    </source>
</evidence>
<evidence type="ECO:0000256" key="10">
    <source>
        <dbReference type="ARBA" id="ARBA00023180"/>
    </source>
</evidence>
<dbReference type="Gene3D" id="3.40.720.10">
    <property type="entry name" value="Alkaline Phosphatase, subunit A"/>
    <property type="match status" value="1"/>
</dbReference>
<gene>
    <name evidence="14" type="ORF">CLODIP_2_CD02593</name>
</gene>
<evidence type="ECO:0000256" key="7">
    <source>
        <dbReference type="ARBA" id="ARBA00022824"/>
    </source>
</evidence>
<feature type="transmembrane region" description="Helical" evidence="13">
    <location>
        <begin position="708"/>
        <end position="727"/>
    </location>
</feature>
<evidence type="ECO:0000256" key="9">
    <source>
        <dbReference type="ARBA" id="ARBA00023136"/>
    </source>
</evidence>
<feature type="transmembrane region" description="Helical" evidence="13">
    <location>
        <begin position="766"/>
        <end position="788"/>
    </location>
</feature>
<feature type="transmembrane region" description="Helical" evidence="13">
    <location>
        <begin position="592"/>
        <end position="611"/>
    </location>
</feature>
<organism evidence="14 15">
    <name type="scientific">Cloeon dipterum</name>
    <dbReference type="NCBI Taxonomy" id="197152"/>
    <lineage>
        <taxon>Eukaryota</taxon>
        <taxon>Metazoa</taxon>
        <taxon>Ecdysozoa</taxon>
        <taxon>Arthropoda</taxon>
        <taxon>Hexapoda</taxon>
        <taxon>Insecta</taxon>
        <taxon>Pterygota</taxon>
        <taxon>Palaeoptera</taxon>
        <taxon>Ephemeroptera</taxon>
        <taxon>Pisciforma</taxon>
        <taxon>Baetidae</taxon>
        <taxon>Cloeon</taxon>
    </lineage>
</organism>
<evidence type="ECO:0000256" key="4">
    <source>
        <dbReference type="ARBA" id="ARBA00022502"/>
    </source>
</evidence>
<evidence type="ECO:0000256" key="8">
    <source>
        <dbReference type="ARBA" id="ARBA00022989"/>
    </source>
</evidence>
<reference evidence="14 15" key="1">
    <citation type="submission" date="2020-04" db="EMBL/GenBank/DDBJ databases">
        <authorList>
            <person name="Alioto T."/>
            <person name="Alioto T."/>
            <person name="Gomez Garrido J."/>
        </authorList>
    </citation>
    <scope>NUCLEOTIDE SEQUENCE [LARGE SCALE GENOMIC DNA]</scope>
</reference>
<dbReference type="OrthoDB" id="272139at2759"/>
<dbReference type="Proteomes" id="UP000494165">
    <property type="component" value="Unassembled WGS sequence"/>
</dbReference>
<feature type="transmembrane region" description="Helical" evidence="13">
    <location>
        <begin position="12"/>
        <end position="31"/>
    </location>
</feature>
<feature type="transmembrane region" description="Helical" evidence="13">
    <location>
        <begin position="800"/>
        <end position="820"/>
    </location>
</feature>
<comment type="similarity">
    <text evidence="3">Belongs to the PIGG/PIGN/PIGO family. PIGO subfamily.</text>
</comment>
<dbReference type="CDD" id="cd16023">
    <property type="entry name" value="GPI_EPT_3"/>
    <property type="match status" value="1"/>
</dbReference>
<dbReference type="InterPro" id="IPR002591">
    <property type="entry name" value="Phosphodiest/P_Trfase"/>
</dbReference>
<keyword evidence="15" id="KW-1185">Reference proteome</keyword>
<keyword evidence="5" id="KW-0808">Transferase</keyword>
<evidence type="ECO:0000256" key="3">
    <source>
        <dbReference type="ARBA" id="ARBA00008695"/>
    </source>
</evidence>
<evidence type="ECO:0000256" key="5">
    <source>
        <dbReference type="ARBA" id="ARBA00022679"/>
    </source>
</evidence>
<keyword evidence="9 13" id="KW-0472">Membrane</keyword>
<feature type="transmembrane region" description="Helical" evidence="13">
    <location>
        <begin position="524"/>
        <end position="542"/>
    </location>
</feature>
<feature type="transmembrane region" description="Helical" evidence="13">
    <location>
        <begin position="430"/>
        <end position="456"/>
    </location>
</feature>
<keyword evidence="7" id="KW-0256">Endoplasmic reticulum</keyword>
<feature type="transmembrane region" description="Helical" evidence="13">
    <location>
        <begin position="984"/>
        <end position="1005"/>
    </location>
</feature>
<keyword evidence="8 13" id="KW-1133">Transmembrane helix</keyword>
<comment type="pathway">
    <text evidence="2">Glycolipid biosynthesis; glycosylphosphatidylinositol-anchor biosynthesis.</text>
</comment>
<dbReference type="AlphaFoldDB" id="A0A8S1CMN1"/>
<proteinExistence type="inferred from homology"/>
<keyword evidence="6 13" id="KW-0812">Transmembrane</keyword>
<evidence type="ECO:0000256" key="13">
    <source>
        <dbReference type="SAM" id="Phobius"/>
    </source>
</evidence>
<dbReference type="GO" id="GO:0005789">
    <property type="term" value="C:endoplasmic reticulum membrane"/>
    <property type="evidence" value="ECO:0007669"/>
    <property type="project" value="UniProtKB-SubCell"/>
</dbReference>
<dbReference type="GO" id="GO:0006506">
    <property type="term" value="P:GPI anchor biosynthetic process"/>
    <property type="evidence" value="ECO:0007669"/>
    <property type="project" value="UniProtKB-KW"/>
</dbReference>
<comment type="subcellular location">
    <subcellularLocation>
        <location evidence="1">Endoplasmic reticulum membrane</location>
        <topology evidence="1">Multi-pass membrane protein</topology>
    </subcellularLocation>
</comment>
<keyword evidence="10" id="KW-0325">Glycoprotein</keyword>
<feature type="transmembrane region" description="Helical" evidence="13">
    <location>
        <begin position="945"/>
        <end position="970"/>
    </location>
</feature>
<evidence type="ECO:0000256" key="2">
    <source>
        <dbReference type="ARBA" id="ARBA00004687"/>
    </source>
</evidence>
<comment type="caution">
    <text evidence="14">The sequence shown here is derived from an EMBL/GenBank/DDBJ whole genome shotgun (WGS) entry which is preliminary data.</text>
</comment>
<dbReference type="InterPro" id="IPR037675">
    <property type="entry name" value="PIG-O_N"/>
</dbReference>
<accession>A0A8S1CMN1</accession>
<feature type="transmembrane region" description="Helical" evidence="13">
    <location>
        <begin position="832"/>
        <end position="855"/>
    </location>
</feature>
<dbReference type="GO" id="GO:0051377">
    <property type="term" value="F:mannose-ethanolamine phosphotransferase activity"/>
    <property type="evidence" value="ECO:0007669"/>
    <property type="project" value="InterPro"/>
</dbReference>
<dbReference type="InterPro" id="IPR017850">
    <property type="entry name" value="Alkaline_phosphatase_core_sf"/>
</dbReference>
<sequence>MSPFWKQFAIIFWLFYVLSASLLIFMNGFLLSRDEFTDKASCVNKSSVQYSDKLNLQVCTDSKSQKLVLLIVDALMYDFANFDVNNKQPLPYQNKMPIFMDLVKSKPRNAKLLKFIADPPTTTMQRLKGLTTGSLPTFIDAGSNFASSEIAEDNFLDQLNRSGRSVVFMGDDTWTSLYPNRFKREYPYPSFNVWDLDTVDQGVVKHMEPELKKKGWDLIIGHFLGVDHCGHRFGPEHPEMSRKLREMDDFIRNLVGMLDDETTLIVIGDHGMTANGNHGGDSAAEVTAAIFVYSPHSELFPASGEPVPQVMQVDLVPTLSSILSVPIPFSNLGTVITEVLPRVESDWPALLIDLVNNANQVNQYITKYHSYGGQFSDELVARLSREHMELVVKATKLKNLAGFHEFVADVRRYLGSVKLMCEEVWVQFDLASMVLGCFATLAASFAVFIVISAIPVQEFIDFASTKKLSLALFVSVATSVISWLFLGAFLEFSCFMSLFLIVVFIFINRHEANNHLKAIKQSKSLIDLNILSAIVLLISLFGLGSDNFVVEEGFAVSILTAALIASLFFFWVERKQKPAHLFYGLLSYQKLAFTAFIAAFFALVWSLALYWQCREEQSWCQSLPSTDLNKNGKLYQQVAFTPLIFHTFPVLANWYWLKKNGNLVSNELTSQFITYLPILTTVLSIMYWVLESLPAHLLKKTVQWDLQILPQICFLLILISFLCLLYDPLLVHVVHPREQVPEGRADLVPYLFHQVKSALNRNGKKGVCAVYGLSTAFSSAASVVGLLLYQLLSLLQGSKVVPALVITLIALMLLIIIASVSRLNTIVLPGQLVYVPWFAVVSWALLSVVCFYGTGHNATFPGIQWQAAFVGTSGQFSSNFLPGLLIIASTFSSQILFGVLLPLLLVAPLTVLSINGGLARQDVKEKAANGEMFIYEKSSLTEQGLFMLCVKYILVLFLRTMGSTFTALILRRHLMVWKVFAPKLIFEVVALLVSMTAVLFGYIFFVRVFKAVDKLMGELEEKQKA</sequence>
<dbReference type="SUPFAM" id="SSF53649">
    <property type="entry name" value="Alkaline phosphatase-like"/>
    <property type="match status" value="1"/>
</dbReference>
<evidence type="ECO:0000256" key="6">
    <source>
        <dbReference type="ARBA" id="ARBA00022692"/>
    </source>
</evidence>
<feature type="transmembrane region" description="Helical" evidence="13">
    <location>
        <begin position="634"/>
        <end position="656"/>
    </location>
</feature>
<dbReference type="EMBL" id="CADEPI010000046">
    <property type="protein sequence ID" value="CAB3369585.1"/>
    <property type="molecule type" value="Genomic_DNA"/>
</dbReference>
<feature type="transmembrane region" description="Helical" evidence="13">
    <location>
        <begin position="668"/>
        <end position="688"/>
    </location>
</feature>
<feature type="transmembrane region" description="Helical" evidence="13">
    <location>
        <begin position="554"/>
        <end position="572"/>
    </location>
</feature>
<dbReference type="InterPro" id="IPR039524">
    <property type="entry name" value="PIGO/GPI13"/>
</dbReference>
<evidence type="ECO:0000256" key="12">
    <source>
        <dbReference type="ARBA" id="ARBA00093602"/>
    </source>
</evidence>